<dbReference type="Proteomes" id="UP000800092">
    <property type="component" value="Unassembled WGS sequence"/>
</dbReference>
<evidence type="ECO:0000313" key="10">
    <source>
        <dbReference type="EMBL" id="KAF2231952.1"/>
    </source>
</evidence>
<dbReference type="OrthoDB" id="2544694at2759"/>
<feature type="transmembrane region" description="Helical" evidence="8">
    <location>
        <begin position="217"/>
        <end position="240"/>
    </location>
</feature>
<evidence type="ECO:0000256" key="4">
    <source>
        <dbReference type="ARBA" id="ARBA00022692"/>
    </source>
</evidence>
<organism evidence="10 11">
    <name type="scientific">Viridothelium virens</name>
    <name type="common">Speckled blister lichen</name>
    <name type="synonym">Trypethelium virens</name>
    <dbReference type="NCBI Taxonomy" id="1048519"/>
    <lineage>
        <taxon>Eukaryota</taxon>
        <taxon>Fungi</taxon>
        <taxon>Dikarya</taxon>
        <taxon>Ascomycota</taxon>
        <taxon>Pezizomycotina</taxon>
        <taxon>Dothideomycetes</taxon>
        <taxon>Dothideomycetes incertae sedis</taxon>
        <taxon>Trypetheliales</taxon>
        <taxon>Trypetheliaceae</taxon>
        <taxon>Viridothelium</taxon>
    </lineage>
</organism>
<dbReference type="GO" id="GO:0005351">
    <property type="term" value="F:carbohydrate:proton symporter activity"/>
    <property type="evidence" value="ECO:0007669"/>
    <property type="project" value="TreeGrafter"/>
</dbReference>
<evidence type="ECO:0000256" key="3">
    <source>
        <dbReference type="ARBA" id="ARBA00022448"/>
    </source>
</evidence>
<protein>
    <submittedName>
        <fullName evidence="10">MFS monosaccharide transporter</fullName>
    </submittedName>
</protein>
<evidence type="ECO:0000259" key="9">
    <source>
        <dbReference type="PROSITE" id="PS50850"/>
    </source>
</evidence>
<evidence type="ECO:0000313" key="11">
    <source>
        <dbReference type="Proteomes" id="UP000800092"/>
    </source>
</evidence>
<keyword evidence="11" id="KW-1185">Reference proteome</keyword>
<proteinExistence type="inferred from homology"/>
<dbReference type="EMBL" id="ML991821">
    <property type="protein sequence ID" value="KAF2231952.1"/>
    <property type="molecule type" value="Genomic_DNA"/>
</dbReference>
<dbReference type="PROSITE" id="PS00216">
    <property type="entry name" value="SUGAR_TRANSPORT_1"/>
    <property type="match status" value="1"/>
</dbReference>
<feature type="transmembrane region" description="Helical" evidence="8">
    <location>
        <begin position="97"/>
        <end position="118"/>
    </location>
</feature>
<dbReference type="PROSITE" id="PS50850">
    <property type="entry name" value="MFS"/>
    <property type="match status" value="1"/>
</dbReference>
<dbReference type="InterPro" id="IPR036259">
    <property type="entry name" value="MFS_trans_sf"/>
</dbReference>
<dbReference type="Pfam" id="PF00083">
    <property type="entry name" value="Sugar_tr"/>
    <property type="match status" value="1"/>
</dbReference>
<dbReference type="SUPFAM" id="SSF103473">
    <property type="entry name" value="MFS general substrate transporter"/>
    <property type="match status" value="1"/>
</dbReference>
<gene>
    <name evidence="10" type="ORF">EV356DRAFT_506374</name>
</gene>
<feature type="transmembrane region" description="Helical" evidence="8">
    <location>
        <begin position="50"/>
        <end position="68"/>
    </location>
</feature>
<keyword evidence="4 8" id="KW-0812">Transmembrane</keyword>
<dbReference type="InterPro" id="IPR005828">
    <property type="entry name" value="MFS_sugar_transport-like"/>
</dbReference>
<dbReference type="InterPro" id="IPR050360">
    <property type="entry name" value="MFS_Sugar_Transporters"/>
</dbReference>
<dbReference type="PANTHER" id="PTHR48022:SF78">
    <property type="entry name" value="MONOSACCHARIDE TRANSPORTER, PUTATIVE (AFU_ORTHOLOGUE AFUA_2G02110)-RELATED"/>
    <property type="match status" value="1"/>
</dbReference>
<dbReference type="InterPro" id="IPR005829">
    <property type="entry name" value="Sugar_transporter_CS"/>
</dbReference>
<dbReference type="InterPro" id="IPR020846">
    <property type="entry name" value="MFS_dom"/>
</dbReference>
<dbReference type="Gene3D" id="1.20.1250.20">
    <property type="entry name" value="MFS general substrate transporter like domains"/>
    <property type="match status" value="1"/>
</dbReference>
<feature type="transmembrane region" description="Helical" evidence="8">
    <location>
        <begin position="347"/>
        <end position="368"/>
    </location>
</feature>
<feature type="transmembrane region" description="Helical" evidence="8">
    <location>
        <begin position="480"/>
        <end position="501"/>
    </location>
</feature>
<feature type="transmembrane region" description="Helical" evidence="8">
    <location>
        <begin position="416"/>
        <end position="439"/>
    </location>
</feature>
<feature type="transmembrane region" description="Helical" evidence="8">
    <location>
        <begin position="451"/>
        <end position="474"/>
    </location>
</feature>
<evidence type="ECO:0000256" key="8">
    <source>
        <dbReference type="SAM" id="Phobius"/>
    </source>
</evidence>
<evidence type="ECO:0000256" key="1">
    <source>
        <dbReference type="ARBA" id="ARBA00004141"/>
    </source>
</evidence>
<accession>A0A6A6H1V0</accession>
<reference evidence="10" key="1">
    <citation type="journal article" date="2020" name="Stud. Mycol.">
        <title>101 Dothideomycetes genomes: a test case for predicting lifestyles and emergence of pathogens.</title>
        <authorList>
            <person name="Haridas S."/>
            <person name="Albert R."/>
            <person name="Binder M."/>
            <person name="Bloem J."/>
            <person name="Labutti K."/>
            <person name="Salamov A."/>
            <person name="Andreopoulos B."/>
            <person name="Baker S."/>
            <person name="Barry K."/>
            <person name="Bills G."/>
            <person name="Bluhm B."/>
            <person name="Cannon C."/>
            <person name="Castanera R."/>
            <person name="Culley D."/>
            <person name="Daum C."/>
            <person name="Ezra D."/>
            <person name="Gonzalez J."/>
            <person name="Henrissat B."/>
            <person name="Kuo A."/>
            <person name="Liang C."/>
            <person name="Lipzen A."/>
            <person name="Lutzoni F."/>
            <person name="Magnuson J."/>
            <person name="Mondo S."/>
            <person name="Nolan M."/>
            <person name="Ohm R."/>
            <person name="Pangilinan J."/>
            <person name="Park H.-J."/>
            <person name="Ramirez L."/>
            <person name="Alfaro M."/>
            <person name="Sun H."/>
            <person name="Tritt A."/>
            <person name="Yoshinaga Y."/>
            <person name="Zwiers L.-H."/>
            <person name="Turgeon B."/>
            <person name="Goodwin S."/>
            <person name="Spatafora J."/>
            <person name="Crous P."/>
            <person name="Grigoriev I."/>
        </authorList>
    </citation>
    <scope>NUCLEOTIDE SEQUENCE</scope>
    <source>
        <strain evidence="10">Tuck. ex Michener</strain>
    </source>
</reference>
<evidence type="ECO:0000256" key="6">
    <source>
        <dbReference type="ARBA" id="ARBA00023136"/>
    </source>
</evidence>
<comment type="similarity">
    <text evidence="2 7">Belongs to the major facilitator superfamily. Sugar transporter (TC 2.A.1.1) family.</text>
</comment>
<dbReference type="AlphaFoldDB" id="A0A6A6H1V0"/>
<evidence type="ECO:0000256" key="5">
    <source>
        <dbReference type="ARBA" id="ARBA00022989"/>
    </source>
</evidence>
<name>A0A6A6H1V0_VIRVR</name>
<dbReference type="InterPro" id="IPR003663">
    <property type="entry name" value="Sugar/inositol_transpt"/>
</dbReference>
<dbReference type="GO" id="GO:0016020">
    <property type="term" value="C:membrane"/>
    <property type="evidence" value="ECO:0007669"/>
    <property type="project" value="UniProtKB-SubCell"/>
</dbReference>
<feature type="transmembrane region" description="Helical" evidence="8">
    <location>
        <begin position="377"/>
        <end position="396"/>
    </location>
</feature>
<feature type="domain" description="Major facilitator superfamily (MFS) profile" evidence="9">
    <location>
        <begin position="55"/>
        <end position="504"/>
    </location>
</feature>
<evidence type="ECO:0000256" key="2">
    <source>
        <dbReference type="ARBA" id="ARBA00010992"/>
    </source>
</evidence>
<keyword evidence="6 8" id="KW-0472">Membrane</keyword>
<keyword evidence="3 7" id="KW-0813">Transport</keyword>
<sequence length="549" mass="60171">MEELKPPAEHYLQAANADESQIIFHPESKISQFIPGGYSRSRCLKLRGRAMMFAILAVAGCAIMFFGYDASVMSQVNTNKDYLRVMGAASGSKRDSAAVGGIVSVWFGGFAIGALMVGSYADWVGRLKTVQLGCLWGLVGAALQASAQNITWMTCARVIGGIGCGHLNTVVPIWTSELADATMRGAFVAIEFTFALTASTLVYWMEYGCSKTQSEAFAWRFPLGFQAIFILLLMITIPFYPESPRHLAKQGKLEEAQEILSQCRINPEPEQIEQEMQGILAALRLEATSSAQSYWSMLFTKDRFHTRRRIMLAGGIQVLQKFTGIDFIAAYAPEMFSLAGYSSNKSALLAGGNFISYTASLAAAIYLADHFGRRKMMLTGSSAMGIILVIGGVLAHEVTKSKSMDPGKTQQYGAGVAAILYLYTFAYGSTWLTTCWTYPTEVYPLSSRAKGVALATVAFSLAGGTINEVVPYLITAVGFWVFIIFALINFAMLPIIWGFYIETANRNLEEMDLLFSSRSVFAWRAEKEFATMKARENEKLANAVNSVEV</sequence>
<dbReference type="PANTHER" id="PTHR48022">
    <property type="entry name" value="PLASTIDIC GLUCOSE TRANSPORTER 4"/>
    <property type="match status" value="1"/>
</dbReference>
<dbReference type="NCBIfam" id="TIGR00879">
    <property type="entry name" value="SP"/>
    <property type="match status" value="1"/>
</dbReference>
<dbReference type="PRINTS" id="PR00171">
    <property type="entry name" value="SUGRTRNSPORT"/>
</dbReference>
<evidence type="ECO:0000256" key="7">
    <source>
        <dbReference type="RuleBase" id="RU003346"/>
    </source>
</evidence>
<keyword evidence="5 8" id="KW-1133">Transmembrane helix</keyword>
<comment type="subcellular location">
    <subcellularLocation>
        <location evidence="1">Membrane</location>
        <topology evidence="1">Multi-pass membrane protein</topology>
    </subcellularLocation>
</comment>
<feature type="transmembrane region" description="Helical" evidence="8">
    <location>
        <begin position="186"/>
        <end position="205"/>
    </location>
</feature>
<feature type="transmembrane region" description="Helical" evidence="8">
    <location>
        <begin position="310"/>
        <end position="332"/>
    </location>
</feature>